<dbReference type="Pfam" id="PF06050">
    <property type="entry name" value="HGD-D"/>
    <property type="match status" value="2"/>
</dbReference>
<dbReference type="EMBL" id="DTIN01000011">
    <property type="protein sequence ID" value="HFX13200.1"/>
    <property type="molecule type" value="Genomic_DNA"/>
</dbReference>
<proteinExistence type="inferred from homology"/>
<protein>
    <submittedName>
        <fullName evidence="2">2-hydroxyacyl-CoA dehydratase</fullName>
    </submittedName>
</protein>
<dbReference type="Gene3D" id="3.40.50.11890">
    <property type="match status" value="1"/>
</dbReference>
<sequence length="336" mass="40094">MGDIYGYNEFLKNEIKRGGYVGYMCSYIPPEIIHASGFKPLLLTYDSLYPERVDSYFPKYFCPYLKNISEFLFREDITLEKVVVTDSCDSSKRIYECWKELGIVKDAYFLKIPFDRREEDVLYFSKELRDLYKNFLNGKSEDKILESVSYFNNLREKIICHSNSYSFLSYFYISSGEAYIEKEKDYEYRIKVYLLASMIPVSFIDYLEQFGIKVEYIDSCFGNKNLERIESYKDDPYYNISFHYLNKMSCIRDLSLNKRLEKIFVIKDKIDGVIIYTLKYCDPIIYHGGLLKKLLKENNIPTLIIDDDYTLSSKEQIRTRIEAFMEMLYEHRENNI</sequence>
<comment type="similarity">
    <text evidence="1">Belongs to the FldB/FldC dehydratase alpha/beta subunit family.</text>
</comment>
<name>A0A7C3RJQ5_DICTH</name>
<evidence type="ECO:0000256" key="1">
    <source>
        <dbReference type="ARBA" id="ARBA00005806"/>
    </source>
</evidence>
<dbReference type="Gene3D" id="3.40.50.11900">
    <property type="match status" value="1"/>
</dbReference>
<dbReference type="InterPro" id="IPR010327">
    <property type="entry name" value="FldB/FldC_alpha/beta"/>
</dbReference>
<evidence type="ECO:0000313" key="2">
    <source>
        <dbReference type="EMBL" id="HFX13200.1"/>
    </source>
</evidence>
<gene>
    <name evidence="2" type="ORF">ENW00_03450</name>
</gene>
<dbReference type="PANTHER" id="PTHR30548:SF1">
    <property type="entry name" value="DEHYDRATASE SUBUNIT MJ0007-RELATED"/>
    <property type="match status" value="1"/>
</dbReference>
<comment type="caution">
    <text evidence="2">The sequence shown here is derived from an EMBL/GenBank/DDBJ whole genome shotgun (WGS) entry which is preliminary data.</text>
</comment>
<accession>A0A7C3RJQ5</accession>
<reference evidence="2" key="1">
    <citation type="journal article" date="2020" name="mSystems">
        <title>Genome- and Community-Level Interaction Insights into Carbon Utilization and Element Cycling Functions of Hydrothermarchaeota in Hydrothermal Sediment.</title>
        <authorList>
            <person name="Zhou Z."/>
            <person name="Liu Y."/>
            <person name="Xu W."/>
            <person name="Pan J."/>
            <person name="Luo Z.H."/>
            <person name="Li M."/>
        </authorList>
    </citation>
    <scope>NUCLEOTIDE SEQUENCE [LARGE SCALE GENOMIC DNA]</scope>
    <source>
        <strain evidence="2">SpSt-81</strain>
    </source>
</reference>
<dbReference type="AlphaFoldDB" id="A0A7C3RJQ5"/>
<organism evidence="2">
    <name type="scientific">Dictyoglomus thermophilum</name>
    <dbReference type="NCBI Taxonomy" id="14"/>
    <lineage>
        <taxon>Bacteria</taxon>
        <taxon>Pseudomonadati</taxon>
        <taxon>Dictyoglomota</taxon>
        <taxon>Dictyoglomia</taxon>
        <taxon>Dictyoglomales</taxon>
        <taxon>Dictyoglomaceae</taxon>
        <taxon>Dictyoglomus</taxon>
    </lineage>
</organism>
<dbReference type="PANTHER" id="PTHR30548">
    <property type="entry name" value="2-HYDROXYGLUTARYL-COA DEHYDRATASE, D-COMPONENT-RELATED"/>
    <property type="match status" value="1"/>
</dbReference>